<organism evidence="1 2">
    <name type="scientific">Clostridium symbiosum (strain WAL-14163)</name>
    <dbReference type="NCBI Taxonomy" id="742740"/>
    <lineage>
        <taxon>Bacteria</taxon>
        <taxon>Bacillati</taxon>
        <taxon>Bacillota</taxon>
        <taxon>Clostridia</taxon>
        <taxon>Lachnospirales</taxon>
        <taxon>Lachnospiraceae</taxon>
        <taxon>Otoolea</taxon>
    </lineage>
</organism>
<reference evidence="1 2" key="1">
    <citation type="submission" date="2010-12" db="EMBL/GenBank/DDBJ databases">
        <title>The Genome Sequence of Clostridium symbiosum strain WAL-14163.</title>
        <authorList>
            <person name="Earl A."/>
            <person name="Ward D."/>
            <person name="Feldgarden M."/>
            <person name="Gevers D."/>
            <person name="Finegold S.M."/>
            <person name="Summanen P.H."/>
            <person name="Molitoris D.R."/>
            <person name="Vaisanen M.L."/>
            <person name="Daigneault M."/>
            <person name="Young S.K."/>
            <person name="Zeng Q."/>
            <person name="Gargeya S."/>
            <person name="Fitzgerald M."/>
            <person name="Haas B."/>
            <person name="Abouelleil A."/>
            <person name="Alvarado L."/>
            <person name="Arachchi H.M."/>
            <person name="Berlin A."/>
            <person name="Brown A."/>
            <person name="Chapman S.B."/>
            <person name="Chen Z."/>
            <person name="Dunbar C."/>
            <person name="Freedman E."/>
            <person name="Gearin G."/>
            <person name="Gellesch M."/>
            <person name="Goldberg J."/>
            <person name="Griggs A."/>
            <person name="Gujja S."/>
            <person name="Heilman E."/>
            <person name="Heiman D."/>
            <person name="Howarth C."/>
            <person name="Larson L."/>
            <person name="Lui A."/>
            <person name="MacDonald P.J.P."/>
            <person name="Mehta T."/>
            <person name="Montmayeur A."/>
            <person name="Murphy C."/>
            <person name="Neiman D."/>
            <person name="Pearson M."/>
            <person name="Priest M."/>
            <person name="Roberts A."/>
            <person name="Saif S."/>
            <person name="Shea T."/>
            <person name="Shenoy N."/>
            <person name="Sisk P."/>
            <person name="Stolte C."/>
            <person name="Sykes S."/>
            <person name="White J."/>
            <person name="Yandava C."/>
            <person name="Nusbaum C."/>
            <person name="Birren B."/>
        </authorList>
    </citation>
    <scope>NUCLEOTIDE SEQUENCE [LARGE SCALE GENOMIC DNA]</scope>
    <source>
        <strain evidence="1 2">WAL-14163</strain>
    </source>
</reference>
<dbReference type="STRING" id="1512.GCA_900049235_03824"/>
<dbReference type="RefSeq" id="WP_003503103.1">
    <property type="nucleotide sequence ID" value="NZ_GL834315.1"/>
</dbReference>
<dbReference type="HOGENOM" id="CLU_2914513_0_0_9"/>
<protein>
    <submittedName>
        <fullName evidence="1">Uncharacterized protein</fullName>
    </submittedName>
</protein>
<comment type="caution">
    <text evidence="1">The sequence shown here is derived from an EMBL/GenBank/DDBJ whole genome shotgun (WGS) entry which is preliminary data.</text>
</comment>
<dbReference type="EMBL" id="ADLQ01000079">
    <property type="protein sequence ID" value="EGA92547.1"/>
    <property type="molecule type" value="Genomic_DNA"/>
</dbReference>
<sequence length="61" mass="7662">MVFEYESLDGHHAYKKRRNYKGPYAPYKLVDPYYHYFNYDETTCTYWQPIEPERWLDTDKK</sequence>
<evidence type="ECO:0000313" key="2">
    <source>
        <dbReference type="Proteomes" id="UP000002970"/>
    </source>
</evidence>
<name>E7GRJ8_CLOS6</name>
<dbReference type="AlphaFoldDB" id="E7GRJ8"/>
<proteinExistence type="predicted"/>
<gene>
    <name evidence="1" type="ORF">HMPREF9474_03543</name>
</gene>
<accession>E7GRJ8</accession>
<keyword evidence="2" id="KW-1185">Reference proteome</keyword>
<dbReference type="Proteomes" id="UP000002970">
    <property type="component" value="Unassembled WGS sequence"/>
</dbReference>
<evidence type="ECO:0000313" key="1">
    <source>
        <dbReference type="EMBL" id="EGA92547.1"/>
    </source>
</evidence>